<proteinExistence type="predicted"/>
<keyword evidence="3" id="KW-1185">Reference proteome</keyword>
<organism evidence="2 3">
    <name type="scientific">Lentinus tigrinus ALCF2SS1-6</name>
    <dbReference type="NCBI Taxonomy" id="1328759"/>
    <lineage>
        <taxon>Eukaryota</taxon>
        <taxon>Fungi</taxon>
        <taxon>Dikarya</taxon>
        <taxon>Basidiomycota</taxon>
        <taxon>Agaricomycotina</taxon>
        <taxon>Agaricomycetes</taxon>
        <taxon>Polyporales</taxon>
        <taxon>Polyporaceae</taxon>
        <taxon>Lentinus</taxon>
    </lineage>
</organism>
<dbReference type="Proteomes" id="UP000313359">
    <property type="component" value="Unassembled WGS sequence"/>
</dbReference>
<feature type="compositionally biased region" description="Low complexity" evidence="1">
    <location>
        <begin position="100"/>
        <end position="121"/>
    </location>
</feature>
<accession>A0A5C2S1V1</accession>
<evidence type="ECO:0000256" key="1">
    <source>
        <dbReference type="SAM" id="MobiDB-lite"/>
    </source>
</evidence>
<evidence type="ECO:0000313" key="3">
    <source>
        <dbReference type="Proteomes" id="UP000313359"/>
    </source>
</evidence>
<dbReference type="EMBL" id="ML122281">
    <property type="protein sequence ID" value="RPD57398.1"/>
    <property type="molecule type" value="Genomic_DNA"/>
</dbReference>
<evidence type="ECO:0000313" key="2">
    <source>
        <dbReference type="EMBL" id="RPD57398.1"/>
    </source>
</evidence>
<sequence length="157" mass="17186">RFQASAHAHRAADEGESYGNCAECDEVSTCTSSSISTLAVECLLRALSFLHPLPPAIACNALLSLVSIVAAIHSAKVFDNCAHPARRVPRRARTPRPRPRATLSSPYATTSSRTSSTTPSRFRPRGRRRASSRAEEPMARSSSSPRRRRTRTSLQTR</sequence>
<dbReference type="AlphaFoldDB" id="A0A5C2S1V1"/>
<feature type="non-terminal residue" evidence="2">
    <location>
        <position position="1"/>
    </location>
</feature>
<gene>
    <name evidence="2" type="ORF">L227DRAFT_632199</name>
</gene>
<feature type="compositionally biased region" description="Basic residues" evidence="1">
    <location>
        <begin position="122"/>
        <end position="131"/>
    </location>
</feature>
<feature type="compositionally biased region" description="Basic residues" evidence="1">
    <location>
        <begin position="85"/>
        <end position="99"/>
    </location>
</feature>
<protein>
    <submittedName>
        <fullName evidence="2">Uncharacterized protein</fullName>
    </submittedName>
</protein>
<name>A0A5C2S1V1_9APHY</name>
<feature type="region of interest" description="Disordered" evidence="1">
    <location>
        <begin position="85"/>
        <end position="157"/>
    </location>
</feature>
<reference evidence="2" key="1">
    <citation type="journal article" date="2018" name="Genome Biol. Evol.">
        <title>Genomics and development of Lentinus tigrinus, a white-rot wood-decaying mushroom with dimorphic fruiting bodies.</title>
        <authorList>
            <person name="Wu B."/>
            <person name="Xu Z."/>
            <person name="Knudson A."/>
            <person name="Carlson A."/>
            <person name="Chen N."/>
            <person name="Kovaka S."/>
            <person name="LaButti K."/>
            <person name="Lipzen A."/>
            <person name="Pennachio C."/>
            <person name="Riley R."/>
            <person name="Schakwitz W."/>
            <person name="Umezawa K."/>
            <person name="Ohm R.A."/>
            <person name="Grigoriev I.V."/>
            <person name="Nagy L.G."/>
            <person name="Gibbons J."/>
            <person name="Hibbett D."/>
        </authorList>
    </citation>
    <scope>NUCLEOTIDE SEQUENCE [LARGE SCALE GENOMIC DNA]</scope>
    <source>
        <strain evidence="2">ALCF2SS1-6</strain>
    </source>
</reference>